<evidence type="ECO:0000313" key="3">
    <source>
        <dbReference type="Proteomes" id="UP001500507"/>
    </source>
</evidence>
<dbReference type="InterPro" id="IPR029045">
    <property type="entry name" value="ClpP/crotonase-like_dom_sf"/>
</dbReference>
<dbReference type="RefSeq" id="WP_343764775.1">
    <property type="nucleotide sequence ID" value="NZ_BAAAFG010000012.1"/>
</dbReference>
<dbReference type="InterPro" id="IPR005151">
    <property type="entry name" value="Tail-specific_protease"/>
</dbReference>
<evidence type="ECO:0000313" key="2">
    <source>
        <dbReference type="EMBL" id="GAA0871960.1"/>
    </source>
</evidence>
<organism evidence="2 3">
    <name type="scientific">Gangjinia marincola</name>
    <dbReference type="NCBI Taxonomy" id="578463"/>
    <lineage>
        <taxon>Bacteria</taxon>
        <taxon>Pseudomonadati</taxon>
        <taxon>Bacteroidota</taxon>
        <taxon>Flavobacteriia</taxon>
        <taxon>Flavobacteriales</taxon>
        <taxon>Flavobacteriaceae</taxon>
        <taxon>Gangjinia</taxon>
    </lineage>
</organism>
<name>A0ABP3XRU6_9FLAO</name>
<dbReference type="Pfam" id="PF03572">
    <property type="entry name" value="Peptidase_S41"/>
    <property type="match status" value="1"/>
</dbReference>
<dbReference type="EMBL" id="BAAAFG010000012">
    <property type="protein sequence ID" value="GAA0871960.1"/>
    <property type="molecule type" value="Genomic_DNA"/>
</dbReference>
<dbReference type="Gene3D" id="3.90.226.10">
    <property type="entry name" value="2-enoyl-CoA Hydratase, Chain A, domain 1"/>
    <property type="match status" value="1"/>
</dbReference>
<evidence type="ECO:0000259" key="1">
    <source>
        <dbReference type="Pfam" id="PF03572"/>
    </source>
</evidence>
<sequence length="490" mass="55631">MKRFTLALILYHFITIAAAQDYGYLRKIDENLLLRDLALLKQGLDKHHSGMYWYTHKDSVDNAFSTAKMKITKDLNEIEFFNIVAPLVGLSREDHTDIKFSNETKKFLQNEAHYLPLNVIFLDKKMYVAKKSKLYDSPLLGKQILSINGKSPSQLVDEFGQLFASDGYIKAVKYSDLYAHNFSRYHFLKYGFINDYSIKVKDSSGVISTILLKAKKLKDFKDSIEPKKQSSSIKENLEFKILNDTIAYLGVHTFSTSSYRYNKENKSLSTFLKSSFKKIHTLEIDHVIIDVSNNGGGNEGNENLLFSYVADNYRKYNSVCAKSQVSILDNGIDKPVKLKTFGLLERIFANDKMPDKSYCRKANWGFGLMAYKKEPNYKYKGKLYVIISPVTYSGGSEFSNMIKTSNRGIFVGEETGGGYYGNTSGYRSKLILPNSKLSIFIPSLKFDMNVQNGEFGRGVIPDYKVIPTITEYLAGKNVPVEFIINGKAGH</sequence>
<accession>A0ABP3XRU6</accession>
<reference evidence="3" key="1">
    <citation type="journal article" date="2019" name="Int. J. Syst. Evol. Microbiol.">
        <title>The Global Catalogue of Microorganisms (GCM) 10K type strain sequencing project: providing services to taxonomists for standard genome sequencing and annotation.</title>
        <authorList>
            <consortium name="The Broad Institute Genomics Platform"/>
            <consortium name="The Broad Institute Genome Sequencing Center for Infectious Disease"/>
            <person name="Wu L."/>
            <person name="Ma J."/>
        </authorList>
    </citation>
    <scope>NUCLEOTIDE SEQUENCE [LARGE SCALE GENOMIC DNA]</scope>
    <source>
        <strain evidence="3">JCM 16082</strain>
    </source>
</reference>
<proteinExistence type="predicted"/>
<comment type="caution">
    <text evidence="2">The sequence shown here is derived from an EMBL/GenBank/DDBJ whole genome shotgun (WGS) entry which is preliminary data.</text>
</comment>
<feature type="domain" description="Tail specific protease" evidence="1">
    <location>
        <begin position="246"/>
        <end position="465"/>
    </location>
</feature>
<dbReference type="Proteomes" id="UP001500507">
    <property type="component" value="Unassembled WGS sequence"/>
</dbReference>
<dbReference type="SUPFAM" id="SSF52096">
    <property type="entry name" value="ClpP/crotonase"/>
    <property type="match status" value="1"/>
</dbReference>
<protein>
    <submittedName>
        <fullName evidence="2">S41 family peptidase</fullName>
    </submittedName>
</protein>
<gene>
    <name evidence="2" type="ORF">GCM10009117_11060</name>
</gene>
<keyword evidence="3" id="KW-1185">Reference proteome</keyword>